<dbReference type="Proteomes" id="UP000321479">
    <property type="component" value="Chromosome"/>
</dbReference>
<keyword evidence="6" id="KW-1185">Reference proteome</keyword>
<proteinExistence type="predicted"/>
<evidence type="ECO:0000256" key="3">
    <source>
        <dbReference type="ARBA" id="ARBA00023163"/>
    </source>
</evidence>
<dbReference type="InterPro" id="IPR018060">
    <property type="entry name" value="HTH_AraC"/>
</dbReference>
<gene>
    <name evidence="5" type="ORF">FRZ54_09350</name>
</gene>
<dbReference type="PROSITE" id="PS01124">
    <property type="entry name" value="HTH_ARAC_FAMILY_2"/>
    <property type="match status" value="1"/>
</dbReference>
<keyword evidence="2" id="KW-0238">DNA-binding</keyword>
<evidence type="ECO:0000259" key="4">
    <source>
        <dbReference type="PROSITE" id="PS01124"/>
    </source>
</evidence>
<evidence type="ECO:0000313" key="6">
    <source>
        <dbReference type="Proteomes" id="UP000321479"/>
    </source>
</evidence>
<evidence type="ECO:0000313" key="5">
    <source>
        <dbReference type="EMBL" id="QEC65640.1"/>
    </source>
</evidence>
<dbReference type="KEGG" id="mgin:FRZ54_09350"/>
<dbReference type="Pfam" id="PF20240">
    <property type="entry name" value="DUF6597"/>
    <property type="match status" value="1"/>
</dbReference>
<organism evidence="5 6">
    <name type="scientific">Mucilaginibacter ginsenosidivorans</name>
    <dbReference type="NCBI Taxonomy" id="398053"/>
    <lineage>
        <taxon>Bacteria</taxon>
        <taxon>Pseudomonadati</taxon>
        <taxon>Bacteroidota</taxon>
        <taxon>Sphingobacteriia</taxon>
        <taxon>Sphingobacteriales</taxon>
        <taxon>Sphingobacteriaceae</taxon>
        <taxon>Mucilaginibacter</taxon>
    </lineage>
</organism>
<reference evidence="5 6" key="1">
    <citation type="journal article" date="2017" name="Curr. Microbiol.">
        <title>Mucilaginibacter ginsenosidivorans sp. nov., Isolated from Soil of Ginseng Field.</title>
        <authorList>
            <person name="Kim M.M."/>
            <person name="Siddiqi M.Z."/>
            <person name="Im W.T."/>
        </authorList>
    </citation>
    <scope>NUCLEOTIDE SEQUENCE [LARGE SCALE GENOMIC DNA]</scope>
    <source>
        <strain evidence="5 6">Gsoil 3017</strain>
    </source>
</reference>
<dbReference type="PROSITE" id="PS00041">
    <property type="entry name" value="HTH_ARAC_FAMILY_1"/>
    <property type="match status" value="1"/>
</dbReference>
<name>A0A5B8V2J5_9SPHI</name>
<dbReference type="EMBL" id="CP042436">
    <property type="protein sequence ID" value="QEC65640.1"/>
    <property type="molecule type" value="Genomic_DNA"/>
</dbReference>
<dbReference type="PANTHER" id="PTHR46796">
    <property type="entry name" value="HTH-TYPE TRANSCRIPTIONAL ACTIVATOR RHAS-RELATED"/>
    <property type="match status" value="1"/>
</dbReference>
<dbReference type="Pfam" id="PF12833">
    <property type="entry name" value="HTH_18"/>
    <property type="match status" value="1"/>
</dbReference>
<evidence type="ECO:0000256" key="2">
    <source>
        <dbReference type="ARBA" id="ARBA00023125"/>
    </source>
</evidence>
<dbReference type="Gene3D" id="1.10.10.60">
    <property type="entry name" value="Homeodomain-like"/>
    <property type="match status" value="1"/>
</dbReference>
<dbReference type="InterPro" id="IPR018062">
    <property type="entry name" value="HTH_AraC-typ_CS"/>
</dbReference>
<dbReference type="InterPro" id="IPR009057">
    <property type="entry name" value="Homeodomain-like_sf"/>
</dbReference>
<feature type="domain" description="HTH araC/xylS-type" evidence="4">
    <location>
        <begin position="151"/>
        <end position="251"/>
    </location>
</feature>
<evidence type="ECO:0000256" key="1">
    <source>
        <dbReference type="ARBA" id="ARBA00023015"/>
    </source>
</evidence>
<keyword evidence="3" id="KW-0804">Transcription</keyword>
<dbReference type="SUPFAM" id="SSF46689">
    <property type="entry name" value="Homeodomain-like"/>
    <property type="match status" value="1"/>
</dbReference>
<keyword evidence="1" id="KW-0805">Transcription regulation</keyword>
<dbReference type="OrthoDB" id="323290at2"/>
<protein>
    <submittedName>
        <fullName evidence="5">Helix-turn-helix domain-containing protein</fullName>
    </submittedName>
</protein>
<dbReference type="GO" id="GO:0043565">
    <property type="term" value="F:sequence-specific DNA binding"/>
    <property type="evidence" value="ECO:0007669"/>
    <property type="project" value="InterPro"/>
</dbReference>
<dbReference type="InterPro" id="IPR046532">
    <property type="entry name" value="DUF6597"/>
</dbReference>
<dbReference type="SMART" id="SM00342">
    <property type="entry name" value="HTH_ARAC"/>
    <property type="match status" value="1"/>
</dbReference>
<dbReference type="InterPro" id="IPR050204">
    <property type="entry name" value="AraC_XylS_family_regulators"/>
</dbReference>
<dbReference type="GO" id="GO:0003700">
    <property type="term" value="F:DNA-binding transcription factor activity"/>
    <property type="evidence" value="ECO:0007669"/>
    <property type="project" value="InterPro"/>
</dbReference>
<accession>A0A5B8V2J5</accession>
<dbReference type="AlphaFoldDB" id="A0A5B8V2J5"/>
<sequence>MESYIPADSLKPFVKTFLVIESTRATVNKLLPDTSIVLAFRLGGKITDESAGNDRRLPASVITGLRRSPRFLSYADKTACLLVIFKEGGAAAIFKEPLHELFSKSVPLDDLVPRSQLQLIEEQMNAARDNKKRVAIAERFLLSGLHSGQPDMLVNRAMQKIKLVNGNIKVRGLAGDMAISLDAFEKRFRRVAGISPKQFADTVRMRHLIGQLSAPESLTRIALDAGYFDQAHFNKDFRSFTGVAPQQFFHASAWW</sequence>